<comment type="caution">
    <text evidence="2">The sequence shown here is derived from an EMBL/GenBank/DDBJ whole genome shotgun (WGS) entry which is preliminary data.</text>
</comment>
<protein>
    <submittedName>
        <fullName evidence="2">Uncharacterized protein</fullName>
    </submittedName>
</protein>
<proteinExistence type="predicted"/>
<sequence>MPPRCTEPAKANGTPSAECRIRLGLAPAERAPPLVRIADCKTKEGAEGNVCFPSGPSPCDTSSGGGETPMVGEMGRRGRGGAATGREQIKFPPGNTAAAERETEKNGDRGRKAGLAASLKYCILDSSVPLNSELKRRSRGGSNRTSGSSKEIRSMLLEAFTCWNCRCLWLCEGHWGWAGLEA</sequence>
<evidence type="ECO:0000256" key="1">
    <source>
        <dbReference type="SAM" id="MobiDB-lite"/>
    </source>
</evidence>
<name>A0A4Z2JG36_9TELE</name>
<feature type="compositionally biased region" description="Basic and acidic residues" evidence="1">
    <location>
        <begin position="99"/>
        <end position="110"/>
    </location>
</feature>
<evidence type="ECO:0000313" key="3">
    <source>
        <dbReference type="Proteomes" id="UP000314294"/>
    </source>
</evidence>
<keyword evidence="3" id="KW-1185">Reference proteome</keyword>
<feature type="region of interest" description="Disordered" evidence="1">
    <location>
        <begin position="54"/>
        <end position="110"/>
    </location>
</feature>
<accession>A0A4Z2JG36</accession>
<gene>
    <name evidence="2" type="ORF">EYF80_001135</name>
</gene>
<reference evidence="2 3" key="1">
    <citation type="submission" date="2019-03" db="EMBL/GenBank/DDBJ databases">
        <title>First draft genome of Liparis tanakae, snailfish: a comprehensive survey of snailfish specific genes.</title>
        <authorList>
            <person name="Kim W."/>
            <person name="Song I."/>
            <person name="Jeong J.-H."/>
            <person name="Kim D."/>
            <person name="Kim S."/>
            <person name="Ryu S."/>
            <person name="Song J.Y."/>
            <person name="Lee S.K."/>
        </authorList>
    </citation>
    <scope>NUCLEOTIDE SEQUENCE [LARGE SCALE GENOMIC DNA]</scope>
    <source>
        <tissue evidence="2">Muscle</tissue>
    </source>
</reference>
<dbReference type="Proteomes" id="UP000314294">
    <property type="component" value="Unassembled WGS sequence"/>
</dbReference>
<organism evidence="2 3">
    <name type="scientific">Liparis tanakae</name>
    <name type="common">Tanaka's snailfish</name>
    <dbReference type="NCBI Taxonomy" id="230148"/>
    <lineage>
        <taxon>Eukaryota</taxon>
        <taxon>Metazoa</taxon>
        <taxon>Chordata</taxon>
        <taxon>Craniata</taxon>
        <taxon>Vertebrata</taxon>
        <taxon>Euteleostomi</taxon>
        <taxon>Actinopterygii</taxon>
        <taxon>Neopterygii</taxon>
        <taxon>Teleostei</taxon>
        <taxon>Neoteleostei</taxon>
        <taxon>Acanthomorphata</taxon>
        <taxon>Eupercaria</taxon>
        <taxon>Perciformes</taxon>
        <taxon>Cottioidei</taxon>
        <taxon>Cottales</taxon>
        <taxon>Liparidae</taxon>
        <taxon>Liparis</taxon>
    </lineage>
</organism>
<evidence type="ECO:0000313" key="2">
    <source>
        <dbReference type="EMBL" id="TNN88803.1"/>
    </source>
</evidence>
<dbReference type="AlphaFoldDB" id="A0A4Z2JG36"/>
<dbReference type="EMBL" id="SRLO01000004">
    <property type="protein sequence ID" value="TNN88803.1"/>
    <property type="molecule type" value="Genomic_DNA"/>
</dbReference>